<gene>
    <name evidence="1" type="ORF">ERS852448_02452</name>
</gene>
<dbReference type="Proteomes" id="UP000095492">
    <property type="component" value="Unassembled WGS sequence"/>
</dbReference>
<dbReference type="STRING" id="39490.ERS852448_02452"/>
<dbReference type="OrthoDB" id="9816036at2"/>
<dbReference type="EMBL" id="CYYA01000020">
    <property type="protein sequence ID" value="CUN21332.1"/>
    <property type="molecule type" value="Genomic_DNA"/>
</dbReference>
<reference evidence="1 2" key="1">
    <citation type="submission" date="2015-09" db="EMBL/GenBank/DDBJ databases">
        <authorList>
            <consortium name="Pathogen Informatics"/>
        </authorList>
    </citation>
    <scope>NUCLEOTIDE SEQUENCE [LARGE SCALE GENOMIC DNA]</scope>
    <source>
        <strain evidence="1 2">2789STDY5608891</strain>
    </source>
</reference>
<name>A0A173V1Y0_EUBRA</name>
<organism evidence="1 2">
    <name type="scientific">Eubacterium ramulus</name>
    <dbReference type="NCBI Taxonomy" id="39490"/>
    <lineage>
        <taxon>Bacteria</taxon>
        <taxon>Bacillati</taxon>
        <taxon>Bacillota</taxon>
        <taxon>Clostridia</taxon>
        <taxon>Eubacteriales</taxon>
        <taxon>Eubacteriaceae</taxon>
        <taxon>Eubacterium</taxon>
    </lineage>
</organism>
<accession>A0A173V1Y0</accession>
<proteinExistence type="predicted"/>
<dbReference type="AlphaFoldDB" id="A0A173V1Y0"/>
<protein>
    <submittedName>
        <fullName evidence="1">Uncharacterized protein</fullName>
    </submittedName>
</protein>
<dbReference type="GeneID" id="97392558"/>
<sequence>MEKRVSIRDIAEMHLSQQLERKKALLLNLELDACARQGIPWTPTQGILSLEDRRRYEMNQSIILPNGTFTKQFSLPNYFRGENAYAPTGKNLQKYDVADKYIPGIRKECAGGPEEWLEFTSNFDLALFYACCKWDEEQLEWLPMTEADIERPFGEGEPDPHYGVIYMANAEDARFFGTYANAPEYHIMTPAGSLVDGGNREYIFAMRMRDKDELQKDARFDILVFEHTEKFCQDVYELMQKSLPTGSAVFKKI</sequence>
<evidence type="ECO:0000313" key="2">
    <source>
        <dbReference type="Proteomes" id="UP000095492"/>
    </source>
</evidence>
<evidence type="ECO:0000313" key="1">
    <source>
        <dbReference type="EMBL" id="CUN21332.1"/>
    </source>
</evidence>
<dbReference type="RefSeq" id="WP_055290695.1">
    <property type="nucleotide sequence ID" value="NZ_CAXUGT010000033.1"/>
</dbReference>